<evidence type="ECO:0000256" key="3">
    <source>
        <dbReference type="ARBA" id="ARBA00023163"/>
    </source>
</evidence>
<keyword evidence="3" id="KW-0804">Transcription</keyword>
<dbReference type="AlphaFoldDB" id="A0A3P8KFB7"/>
<evidence type="ECO:0000256" key="1">
    <source>
        <dbReference type="ARBA" id="ARBA00023015"/>
    </source>
</evidence>
<dbReference type="PANTHER" id="PTHR33204">
    <property type="entry name" value="TRANSCRIPTIONAL REGULATOR, MARR FAMILY"/>
    <property type="match status" value="1"/>
</dbReference>
<proteinExistence type="predicted"/>
<dbReference type="PROSITE" id="PS51118">
    <property type="entry name" value="HTH_HXLR"/>
    <property type="match status" value="1"/>
</dbReference>
<gene>
    <name evidence="5" type="ORF">NCTC10741_01720</name>
</gene>
<evidence type="ECO:0000313" key="5">
    <source>
        <dbReference type="EMBL" id="VDR38598.1"/>
    </source>
</evidence>
<dbReference type="SUPFAM" id="SSF46785">
    <property type="entry name" value="Winged helix' DNA-binding domain"/>
    <property type="match status" value="1"/>
</dbReference>
<dbReference type="Gene3D" id="1.10.10.10">
    <property type="entry name" value="Winged helix-like DNA-binding domain superfamily/Winged helix DNA-binding domain"/>
    <property type="match status" value="1"/>
</dbReference>
<keyword evidence="2" id="KW-0238">DNA-binding</keyword>
<dbReference type="InterPro" id="IPR036390">
    <property type="entry name" value="WH_DNA-bd_sf"/>
</dbReference>
<dbReference type="Proteomes" id="UP000271626">
    <property type="component" value="Chromosome"/>
</dbReference>
<evidence type="ECO:0000313" key="6">
    <source>
        <dbReference type="Proteomes" id="UP000271626"/>
    </source>
</evidence>
<reference evidence="5 6" key="1">
    <citation type="submission" date="2018-12" db="EMBL/GenBank/DDBJ databases">
        <authorList>
            <consortium name="Pathogen Informatics"/>
        </authorList>
    </citation>
    <scope>NUCLEOTIDE SEQUENCE [LARGE SCALE GENOMIC DNA]</scope>
    <source>
        <strain evidence="5 6">NCTC10741</strain>
    </source>
</reference>
<evidence type="ECO:0000256" key="2">
    <source>
        <dbReference type="ARBA" id="ARBA00023125"/>
    </source>
</evidence>
<dbReference type="GO" id="GO:0003677">
    <property type="term" value="F:DNA binding"/>
    <property type="evidence" value="ECO:0007669"/>
    <property type="project" value="UniProtKB-KW"/>
</dbReference>
<keyword evidence="1" id="KW-0805">Transcription regulation</keyword>
<dbReference type="PANTHER" id="PTHR33204:SF18">
    <property type="entry name" value="TRANSCRIPTIONAL REGULATORY PROTEIN"/>
    <property type="match status" value="1"/>
</dbReference>
<dbReference type="InterPro" id="IPR036388">
    <property type="entry name" value="WH-like_DNA-bd_sf"/>
</dbReference>
<dbReference type="EMBL" id="LR131273">
    <property type="protein sequence ID" value="VDR38598.1"/>
    <property type="molecule type" value="Genomic_DNA"/>
</dbReference>
<dbReference type="Pfam" id="PF01638">
    <property type="entry name" value="HxlR"/>
    <property type="match status" value="1"/>
</dbReference>
<evidence type="ECO:0000259" key="4">
    <source>
        <dbReference type="PROSITE" id="PS51118"/>
    </source>
</evidence>
<accession>A0A3P8KFB7</accession>
<sequence>MLKTAFAGVRRFSAFEESLSISKSRLQDRLTRLIEHGILVKQPSAHGAHDEYRLTPKGVALYPILMAIKDWGDEYMAPDGPPVHYRHADCGGEAHALLTCSECGVALTARDVIPEAGPGMTA</sequence>
<dbReference type="InterPro" id="IPR002577">
    <property type="entry name" value="HTH_HxlR"/>
</dbReference>
<organism evidence="5 6">
    <name type="scientific">Tsukamurella paurometabola</name>
    <name type="common">Corynebacterium paurometabolum</name>
    <dbReference type="NCBI Taxonomy" id="2061"/>
    <lineage>
        <taxon>Bacteria</taxon>
        <taxon>Bacillati</taxon>
        <taxon>Actinomycetota</taxon>
        <taxon>Actinomycetes</taxon>
        <taxon>Mycobacteriales</taxon>
        <taxon>Tsukamurellaceae</taxon>
        <taxon>Tsukamurella</taxon>
    </lineage>
</organism>
<name>A0A3P8KFB7_TSUPA</name>
<feature type="domain" description="HTH hxlR-type" evidence="4">
    <location>
        <begin position="1"/>
        <end position="80"/>
    </location>
</feature>
<protein>
    <submittedName>
        <fullName evidence="5">HxlR-like helix-turn-helix</fullName>
    </submittedName>
</protein>